<dbReference type="GO" id="GO:0005886">
    <property type="term" value="C:plasma membrane"/>
    <property type="evidence" value="ECO:0007669"/>
    <property type="project" value="TreeGrafter"/>
</dbReference>
<evidence type="ECO:0000256" key="1">
    <source>
        <dbReference type="ARBA" id="ARBA00004141"/>
    </source>
</evidence>
<dbReference type="SUPFAM" id="SSF81321">
    <property type="entry name" value="Family A G protein-coupled receptor-like"/>
    <property type="match status" value="1"/>
</dbReference>
<dbReference type="Gene3D" id="1.20.1070.10">
    <property type="entry name" value="Rhodopsin 7-helix transmembrane proteins"/>
    <property type="match status" value="1"/>
</dbReference>
<reference evidence="11" key="1">
    <citation type="submission" date="2018-04" db="EMBL/GenBank/DDBJ databases">
        <authorList>
            <person name="Go L.Y."/>
            <person name="Mitchell J.A."/>
        </authorList>
    </citation>
    <scope>NUCLEOTIDE SEQUENCE</scope>
    <source>
        <tissue evidence="11">Whole organism</tissue>
    </source>
</reference>
<feature type="domain" description="G-protein coupled receptors family 1 profile" evidence="10">
    <location>
        <begin position="206"/>
        <end position="270"/>
    </location>
</feature>
<feature type="transmembrane region" description="Helical" evidence="9">
    <location>
        <begin position="190"/>
        <end position="215"/>
    </location>
</feature>
<sequence>MVVNNKSSLHRRRELVFQKSHFYDYEIISNAPTHRNSGTSLSKIIERPSLDTTANRVATTTIVDKISFATTANSASFFASSSSSFGPNAPRQHHTLPSTTAITPKHVLNTILNNVTNSILLSDSSSILGDNASSSLTNNNGSTTNFLSNLSELGLYGLHRNSSSTVTGNDVTSSGNADIIIPQIPDYIRYTSMVFCIVIMCLGVIGNIMVPIVILKTKDMRNSTNIFLTNLSIADLLVLLVCTPTVLVEVNTPPETWVLGHEMCKLITMILGQFTSNTIITEILGLKYV</sequence>
<dbReference type="GO" id="GO:0004930">
    <property type="term" value="F:G protein-coupled receptor activity"/>
    <property type="evidence" value="ECO:0007669"/>
    <property type="project" value="UniProtKB-KW"/>
</dbReference>
<keyword evidence="6 9" id="KW-0472">Membrane</keyword>
<dbReference type="PANTHER" id="PTHR24243">
    <property type="entry name" value="G-PROTEIN COUPLED RECEPTOR"/>
    <property type="match status" value="1"/>
</dbReference>
<evidence type="ECO:0000313" key="12">
    <source>
        <dbReference type="EMBL" id="SSX33976.1"/>
    </source>
</evidence>
<accession>A0A336MUN8</accession>
<reference evidence="12" key="2">
    <citation type="submission" date="2018-07" db="EMBL/GenBank/DDBJ databases">
        <authorList>
            <person name="Quirk P.G."/>
            <person name="Krulwich T.A."/>
        </authorList>
    </citation>
    <scope>NUCLEOTIDE SEQUENCE</scope>
</reference>
<gene>
    <name evidence="12" type="primary">CSON007190</name>
</gene>
<protein>
    <submittedName>
        <fullName evidence="12">CSON007190 protein</fullName>
    </submittedName>
</protein>
<feature type="transmembrane region" description="Helical" evidence="9">
    <location>
        <begin position="227"/>
        <end position="246"/>
    </location>
</feature>
<evidence type="ECO:0000259" key="10">
    <source>
        <dbReference type="PROSITE" id="PS50262"/>
    </source>
</evidence>
<proteinExistence type="inferred from homology"/>
<evidence type="ECO:0000256" key="5">
    <source>
        <dbReference type="ARBA" id="ARBA00023040"/>
    </source>
</evidence>
<evidence type="ECO:0000256" key="7">
    <source>
        <dbReference type="ARBA" id="ARBA00023170"/>
    </source>
</evidence>
<keyword evidence="3 9" id="KW-0812">Transmembrane</keyword>
<dbReference type="OMA" id="EWIFIVI"/>
<organism evidence="12">
    <name type="scientific">Culicoides sonorensis</name>
    <name type="common">Biting midge</name>
    <dbReference type="NCBI Taxonomy" id="179676"/>
    <lineage>
        <taxon>Eukaryota</taxon>
        <taxon>Metazoa</taxon>
        <taxon>Ecdysozoa</taxon>
        <taxon>Arthropoda</taxon>
        <taxon>Hexapoda</taxon>
        <taxon>Insecta</taxon>
        <taxon>Pterygota</taxon>
        <taxon>Neoptera</taxon>
        <taxon>Endopterygota</taxon>
        <taxon>Diptera</taxon>
        <taxon>Nematocera</taxon>
        <taxon>Chironomoidea</taxon>
        <taxon>Ceratopogonidae</taxon>
        <taxon>Ceratopogoninae</taxon>
        <taxon>Culicoides</taxon>
        <taxon>Monoculicoides</taxon>
    </lineage>
</organism>
<evidence type="ECO:0000256" key="6">
    <source>
        <dbReference type="ARBA" id="ARBA00023136"/>
    </source>
</evidence>
<keyword evidence="7" id="KW-0675">Receptor</keyword>
<dbReference type="EMBL" id="UFQT01002708">
    <property type="protein sequence ID" value="SSX33976.1"/>
    <property type="molecule type" value="Genomic_DNA"/>
</dbReference>
<dbReference type="VEuPathDB" id="VectorBase:CSON007190"/>
<comment type="subcellular location">
    <subcellularLocation>
        <location evidence="1">Membrane</location>
        <topology evidence="1">Multi-pass membrane protein</topology>
    </subcellularLocation>
</comment>
<evidence type="ECO:0000256" key="8">
    <source>
        <dbReference type="ARBA" id="ARBA00023224"/>
    </source>
</evidence>
<dbReference type="PRINTS" id="PR00237">
    <property type="entry name" value="GPCRRHODOPSN"/>
</dbReference>
<dbReference type="Pfam" id="PF00001">
    <property type="entry name" value="7tm_1"/>
    <property type="match status" value="1"/>
</dbReference>
<name>A0A336MUN8_CULSO</name>
<keyword evidence="4 9" id="KW-1133">Transmembrane helix</keyword>
<dbReference type="PANTHER" id="PTHR24243:SF233">
    <property type="entry name" value="THYROTROPIN-RELEASING HORMONE RECEPTOR"/>
    <property type="match status" value="1"/>
</dbReference>
<dbReference type="InterPro" id="IPR017452">
    <property type="entry name" value="GPCR_Rhodpsn_7TM"/>
</dbReference>
<dbReference type="EMBL" id="UFQS01002708">
    <property type="protein sequence ID" value="SSX14578.1"/>
    <property type="molecule type" value="Genomic_DNA"/>
</dbReference>
<comment type="similarity">
    <text evidence="2">Belongs to the G-protein coupled receptor 1 family.</text>
</comment>
<dbReference type="AlphaFoldDB" id="A0A336MUN8"/>
<evidence type="ECO:0000256" key="2">
    <source>
        <dbReference type="ARBA" id="ARBA00010663"/>
    </source>
</evidence>
<keyword evidence="5" id="KW-0297">G-protein coupled receptor</keyword>
<dbReference type="PROSITE" id="PS50262">
    <property type="entry name" value="G_PROTEIN_RECEP_F1_2"/>
    <property type="match status" value="1"/>
</dbReference>
<evidence type="ECO:0000256" key="4">
    <source>
        <dbReference type="ARBA" id="ARBA00022989"/>
    </source>
</evidence>
<evidence type="ECO:0000313" key="11">
    <source>
        <dbReference type="EMBL" id="SSX14578.1"/>
    </source>
</evidence>
<dbReference type="InterPro" id="IPR000276">
    <property type="entry name" value="GPCR_Rhodpsn"/>
</dbReference>
<evidence type="ECO:0000256" key="3">
    <source>
        <dbReference type="ARBA" id="ARBA00022692"/>
    </source>
</evidence>
<keyword evidence="8" id="KW-0807">Transducer</keyword>
<evidence type="ECO:0000256" key="9">
    <source>
        <dbReference type="SAM" id="Phobius"/>
    </source>
</evidence>